<sequence length="235" mass="25882">MGQHGQHDRERVAAGSRQPSTNGGGGGEDGGGSSVERDVENKMGWKTLEARASREEGREVGRVIPCDFIGIVKSQQPIYLKGGAVTNHDELMSNFFTEPDTLAYEKVSHVMFQTRQQLLGENVPNHRIPHKTFSGNHPSLSLLLPSLSAYNIGQLLAIYEHRIAVEDFIRGINSFDQWGVELGKSLATQVRKQLNLSRTKGEPVVGFNFSTSTLLTRYLEADSGVQSNSTMLPKM</sequence>
<dbReference type="GO" id="GO:0051156">
    <property type="term" value="P:glucose 6-phosphate metabolic process"/>
    <property type="evidence" value="ECO:0007669"/>
    <property type="project" value="TreeGrafter"/>
</dbReference>
<dbReference type="InParanoid" id="A0A6J0PPQ0"/>
<dbReference type="GO" id="GO:0004347">
    <property type="term" value="F:glucose-6-phosphate isomerase activity"/>
    <property type="evidence" value="ECO:0007669"/>
    <property type="project" value="UniProtKB-EC"/>
</dbReference>
<dbReference type="UniPathway" id="UPA00109">
    <property type="reaction ID" value="UER00181"/>
</dbReference>
<dbReference type="GeneID" id="105055309"/>
<dbReference type="PANTHER" id="PTHR11469">
    <property type="entry name" value="GLUCOSE-6-PHOSPHATE ISOMERASE"/>
    <property type="match status" value="1"/>
</dbReference>
<dbReference type="PRINTS" id="PR00662">
    <property type="entry name" value="G6PISOMERASE"/>
</dbReference>
<gene>
    <name evidence="8" type="primary">LOC105055309</name>
</gene>
<dbReference type="PANTHER" id="PTHR11469:SF1">
    <property type="entry name" value="GLUCOSE-6-PHOSPHATE ISOMERASE"/>
    <property type="match status" value="1"/>
</dbReference>
<dbReference type="AlphaFoldDB" id="A0A6J0PPQ0"/>
<evidence type="ECO:0000256" key="6">
    <source>
        <dbReference type="SAM" id="MobiDB-lite"/>
    </source>
</evidence>
<dbReference type="InterPro" id="IPR046348">
    <property type="entry name" value="SIS_dom_sf"/>
</dbReference>
<dbReference type="KEGG" id="egu:105055309"/>
<evidence type="ECO:0000256" key="1">
    <source>
        <dbReference type="ARBA" id="ARBA00011738"/>
    </source>
</evidence>
<dbReference type="Gene3D" id="3.40.50.10490">
    <property type="entry name" value="Glucose-6-phosphate isomerase like protein, domain 1"/>
    <property type="match status" value="1"/>
</dbReference>
<evidence type="ECO:0000256" key="5">
    <source>
        <dbReference type="RuleBase" id="RU000612"/>
    </source>
</evidence>
<evidence type="ECO:0000256" key="2">
    <source>
        <dbReference type="ARBA" id="ARBA00022432"/>
    </source>
</evidence>
<dbReference type="EC" id="5.3.1.9" evidence="5"/>
<evidence type="ECO:0000256" key="3">
    <source>
        <dbReference type="ARBA" id="ARBA00023152"/>
    </source>
</evidence>
<dbReference type="PROSITE" id="PS51463">
    <property type="entry name" value="P_GLUCOSE_ISOMERASE_3"/>
    <property type="match status" value="1"/>
</dbReference>
<feature type="region of interest" description="Disordered" evidence="6">
    <location>
        <begin position="1"/>
        <end position="42"/>
    </location>
</feature>
<dbReference type="Proteomes" id="UP000504607">
    <property type="component" value="Chromosome 12"/>
</dbReference>
<comment type="similarity">
    <text evidence="5">Belongs to the GPI family.</text>
</comment>
<reference evidence="8" key="1">
    <citation type="submission" date="2025-08" db="UniProtKB">
        <authorList>
            <consortium name="RefSeq"/>
        </authorList>
    </citation>
    <scope>IDENTIFICATION</scope>
</reference>
<dbReference type="GO" id="GO:0097367">
    <property type="term" value="F:carbohydrate derivative binding"/>
    <property type="evidence" value="ECO:0007669"/>
    <property type="project" value="InterPro"/>
</dbReference>
<accession>A0A6J0PPQ0</accession>
<dbReference type="InterPro" id="IPR035482">
    <property type="entry name" value="SIS_PGI_2"/>
</dbReference>
<dbReference type="InterPro" id="IPR023096">
    <property type="entry name" value="G6P_Isomerase_C"/>
</dbReference>
<dbReference type="OrthoDB" id="5831190at2759"/>
<name>A0A6J0PPQ0_ELAGV</name>
<protein>
    <recommendedName>
        <fullName evidence="5">Glucose-6-phosphate isomerase</fullName>
        <ecNumber evidence="5">5.3.1.9</ecNumber>
    </recommendedName>
</protein>
<dbReference type="GO" id="GO:0005829">
    <property type="term" value="C:cytosol"/>
    <property type="evidence" value="ECO:0007669"/>
    <property type="project" value="TreeGrafter"/>
</dbReference>
<comment type="catalytic activity">
    <reaction evidence="5">
        <text>alpha-D-glucose 6-phosphate = beta-D-fructose 6-phosphate</text>
        <dbReference type="Rhea" id="RHEA:11816"/>
        <dbReference type="ChEBI" id="CHEBI:57634"/>
        <dbReference type="ChEBI" id="CHEBI:58225"/>
        <dbReference type="EC" id="5.3.1.9"/>
    </reaction>
</comment>
<proteinExistence type="inferred from homology"/>
<comment type="pathway">
    <text evidence="5">Carbohydrate degradation; glycolysis; D-glyceraldehyde 3-phosphate and glycerone phosphate from D-glucose: step 2/4.</text>
</comment>
<dbReference type="InterPro" id="IPR001672">
    <property type="entry name" value="G6P_Isomerase"/>
</dbReference>
<keyword evidence="2 5" id="KW-0312">Gluconeogenesis</keyword>
<dbReference type="GO" id="GO:0006094">
    <property type="term" value="P:gluconeogenesis"/>
    <property type="evidence" value="ECO:0007669"/>
    <property type="project" value="UniProtKB-KW"/>
</dbReference>
<evidence type="ECO:0000313" key="8">
    <source>
        <dbReference type="RefSeq" id="XP_019709566.1"/>
    </source>
</evidence>
<feature type="compositionally biased region" description="Gly residues" evidence="6">
    <location>
        <begin position="22"/>
        <end position="33"/>
    </location>
</feature>
<dbReference type="CDD" id="cd05016">
    <property type="entry name" value="SIS_PGI_2"/>
    <property type="match status" value="1"/>
</dbReference>
<dbReference type="GO" id="GO:0006096">
    <property type="term" value="P:glycolytic process"/>
    <property type="evidence" value="ECO:0007669"/>
    <property type="project" value="UniProtKB-UniPathway"/>
</dbReference>
<organism evidence="7 8">
    <name type="scientific">Elaeis guineensis var. tenera</name>
    <name type="common">Oil palm</name>
    <dbReference type="NCBI Taxonomy" id="51953"/>
    <lineage>
        <taxon>Eukaryota</taxon>
        <taxon>Viridiplantae</taxon>
        <taxon>Streptophyta</taxon>
        <taxon>Embryophyta</taxon>
        <taxon>Tracheophyta</taxon>
        <taxon>Spermatophyta</taxon>
        <taxon>Magnoliopsida</taxon>
        <taxon>Liliopsida</taxon>
        <taxon>Arecaceae</taxon>
        <taxon>Arecoideae</taxon>
        <taxon>Cocoseae</taxon>
        <taxon>Elaeidinae</taxon>
        <taxon>Elaeis</taxon>
    </lineage>
</organism>
<evidence type="ECO:0000256" key="4">
    <source>
        <dbReference type="ARBA" id="ARBA00023235"/>
    </source>
</evidence>
<dbReference type="Pfam" id="PF00342">
    <property type="entry name" value="PGI"/>
    <property type="match status" value="1"/>
</dbReference>
<dbReference type="FunFam" id="1.10.1390.10:FF:000002">
    <property type="entry name" value="Glucose-6-phosphate isomerase"/>
    <property type="match status" value="1"/>
</dbReference>
<dbReference type="RefSeq" id="XP_019709566.1">
    <property type="nucleotide sequence ID" value="XM_019854007.1"/>
</dbReference>
<dbReference type="Gene3D" id="1.10.1390.10">
    <property type="match status" value="1"/>
</dbReference>
<dbReference type="GO" id="GO:0048029">
    <property type="term" value="F:monosaccharide binding"/>
    <property type="evidence" value="ECO:0007669"/>
    <property type="project" value="TreeGrafter"/>
</dbReference>
<feature type="compositionally biased region" description="Basic and acidic residues" evidence="6">
    <location>
        <begin position="1"/>
        <end position="12"/>
    </location>
</feature>
<keyword evidence="4 5" id="KW-0413">Isomerase</keyword>
<keyword evidence="3 5" id="KW-0324">Glycolysis</keyword>
<comment type="subunit">
    <text evidence="1">Homodimer.</text>
</comment>
<dbReference type="SUPFAM" id="SSF53697">
    <property type="entry name" value="SIS domain"/>
    <property type="match status" value="1"/>
</dbReference>
<keyword evidence="7" id="KW-1185">Reference proteome</keyword>
<evidence type="ECO:0000313" key="7">
    <source>
        <dbReference type="Proteomes" id="UP000504607"/>
    </source>
</evidence>